<dbReference type="Gene3D" id="3.40.50.1110">
    <property type="entry name" value="SGNH hydrolase"/>
    <property type="match status" value="1"/>
</dbReference>
<dbReference type="OrthoDB" id="9774205at2"/>
<dbReference type="CDD" id="cd01834">
    <property type="entry name" value="SGNH_hydrolase_like_2"/>
    <property type="match status" value="1"/>
</dbReference>
<comment type="caution">
    <text evidence="2">The sequence shown here is derived from an EMBL/GenBank/DDBJ whole genome shotgun (WGS) entry which is preliminary data.</text>
</comment>
<keyword evidence="3" id="KW-1185">Reference proteome</keyword>
<feature type="domain" description="SGNH hydrolase-type esterase" evidence="1">
    <location>
        <begin position="36"/>
        <end position="231"/>
    </location>
</feature>
<dbReference type="InterPro" id="IPR051532">
    <property type="entry name" value="Ester_Hydrolysis_Enzymes"/>
</dbReference>
<dbReference type="Proteomes" id="UP000323930">
    <property type="component" value="Unassembled WGS sequence"/>
</dbReference>
<protein>
    <submittedName>
        <fullName evidence="2">SGNH/GDSL hydrolase family protein</fullName>
    </submittedName>
</protein>
<gene>
    <name evidence="2" type="ORF">FUA24_12610</name>
</gene>
<dbReference type="RefSeq" id="WP_148542829.1">
    <property type="nucleotide sequence ID" value="NZ_VSDQ01000679.1"/>
</dbReference>
<name>A0A5D0HS55_9FLAO</name>
<dbReference type="InterPro" id="IPR036514">
    <property type="entry name" value="SGNH_hydro_sf"/>
</dbReference>
<evidence type="ECO:0000259" key="1">
    <source>
        <dbReference type="Pfam" id="PF13472"/>
    </source>
</evidence>
<keyword evidence="2" id="KW-0378">Hydrolase</keyword>
<dbReference type="AlphaFoldDB" id="A0A5D0HS55"/>
<evidence type="ECO:0000313" key="2">
    <source>
        <dbReference type="EMBL" id="TYA74174.1"/>
    </source>
</evidence>
<accession>A0A5D0HS55</accession>
<dbReference type="PROSITE" id="PS51257">
    <property type="entry name" value="PROKAR_LIPOPROTEIN"/>
    <property type="match status" value="1"/>
</dbReference>
<proteinExistence type="predicted"/>
<dbReference type="PANTHER" id="PTHR30383:SF5">
    <property type="entry name" value="SGNH HYDROLASE-TYPE ESTERASE DOMAIN-CONTAINING PROTEIN"/>
    <property type="match status" value="1"/>
</dbReference>
<dbReference type="Pfam" id="PF13472">
    <property type="entry name" value="Lipase_GDSL_2"/>
    <property type="match status" value="1"/>
</dbReference>
<evidence type="ECO:0000313" key="3">
    <source>
        <dbReference type="Proteomes" id="UP000323930"/>
    </source>
</evidence>
<sequence>MKHFILLISIVLILSCNQSKPSELNLTLHNKKVLILGNSITQNGTYVDFLEYYLRKSYPKDTLNIISIGLSSETASGDSEVDHAFPRPCIHTRLDKALETTKPDLVLACYGMNDGIYSELDSIRFHNYKNGILKLKKKVEATGSEFVLITPTPFDASRKKVTENSTNYSYKQPYAHYNNVLKTYANWLTTIKGVQTINLHKFMGTELEKLKSNYPDSTFIPDGIHPNKIGHFYMAKQILNDLYPEITIKDAKTELGDLKNDTLFNLVSKRRAIRSNGWLRYIGYVKKDTVTLDDIAPTQKHVTDFDVRISALLNKN</sequence>
<dbReference type="InterPro" id="IPR013830">
    <property type="entry name" value="SGNH_hydro"/>
</dbReference>
<dbReference type="GO" id="GO:0004622">
    <property type="term" value="F:phosphatidylcholine lysophospholipase activity"/>
    <property type="evidence" value="ECO:0007669"/>
    <property type="project" value="TreeGrafter"/>
</dbReference>
<reference evidence="2 3" key="1">
    <citation type="submission" date="2019-08" db="EMBL/GenBank/DDBJ databases">
        <title>Seonamhaeicola sediminis sp. nov., isolated from marine sediment.</title>
        <authorList>
            <person name="Cao W.R."/>
        </authorList>
    </citation>
    <scope>NUCLEOTIDE SEQUENCE [LARGE SCALE GENOMIC DNA]</scope>
    <source>
        <strain evidence="2 3">B011</strain>
    </source>
</reference>
<dbReference type="EMBL" id="VSDQ01000679">
    <property type="protein sequence ID" value="TYA74174.1"/>
    <property type="molecule type" value="Genomic_DNA"/>
</dbReference>
<dbReference type="PANTHER" id="PTHR30383">
    <property type="entry name" value="THIOESTERASE 1/PROTEASE 1/LYSOPHOSPHOLIPASE L1"/>
    <property type="match status" value="1"/>
</dbReference>
<dbReference type="SUPFAM" id="SSF52266">
    <property type="entry name" value="SGNH hydrolase"/>
    <property type="match status" value="1"/>
</dbReference>
<organism evidence="2 3">
    <name type="scientific">Seonamhaeicola marinus</name>
    <dbReference type="NCBI Taxonomy" id="1912246"/>
    <lineage>
        <taxon>Bacteria</taxon>
        <taxon>Pseudomonadati</taxon>
        <taxon>Bacteroidota</taxon>
        <taxon>Flavobacteriia</taxon>
        <taxon>Flavobacteriales</taxon>
        <taxon>Flavobacteriaceae</taxon>
    </lineage>
</organism>